<feature type="transmembrane region" description="Helical" evidence="1">
    <location>
        <begin position="164"/>
        <end position="184"/>
    </location>
</feature>
<evidence type="ECO:0000313" key="2">
    <source>
        <dbReference type="EMBL" id="KAI1707097.1"/>
    </source>
</evidence>
<evidence type="ECO:0000256" key="1">
    <source>
        <dbReference type="SAM" id="Phobius"/>
    </source>
</evidence>
<keyword evidence="3" id="KW-1185">Reference proteome</keyword>
<dbReference type="InterPro" id="IPR019421">
    <property type="entry name" value="7TM_GPCR_serpentine_rcpt_Srd"/>
</dbReference>
<keyword evidence="1" id="KW-1133">Transmembrane helix</keyword>
<feature type="transmembrane region" description="Helical" evidence="1">
    <location>
        <begin position="100"/>
        <end position="119"/>
    </location>
</feature>
<accession>A0AAD4MU94</accession>
<dbReference type="SUPFAM" id="SSF81321">
    <property type="entry name" value="Family A G protein-coupled receptor-like"/>
    <property type="match status" value="1"/>
</dbReference>
<dbReference type="PANTHER" id="PTHR22943">
    <property type="entry name" value="7-TRANSMEMBRANE DOMAIN RECEPTOR C.ELEGANS"/>
    <property type="match status" value="1"/>
</dbReference>
<reference evidence="2" key="1">
    <citation type="submission" date="2022-01" db="EMBL/GenBank/DDBJ databases">
        <title>Genome Sequence Resource for Two Populations of Ditylenchus destructor, the Migratory Endoparasitic Phytonematode.</title>
        <authorList>
            <person name="Zhang H."/>
            <person name="Lin R."/>
            <person name="Xie B."/>
        </authorList>
    </citation>
    <scope>NUCLEOTIDE SEQUENCE</scope>
    <source>
        <strain evidence="2">BazhouSP</strain>
    </source>
</reference>
<dbReference type="Pfam" id="PF10317">
    <property type="entry name" value="7TM_GPCR_Srd"/>
    <property type="match status" value="2"/>
</dbReference>
<evidence type="ECO:0000313" key="3">
    <source>
        <dbReference type="Proteomes" id="UP001201812"/>
    </source>
</evidence>
<dbReference type="EMBL" id="JAKKPZ010000043">
    <property type="protein sequence ID" value="KAI1707097.1"/>
    <property type="molecule type" value="Genomic_DNA"/>
</dbReference>
<feature type="transmembrane region" description="Helical" evidence="1">
    <location>
        <begin position="14"/>
        <end position="32"/>
    </location>
</feature>
<gene>
    <name evidence="2" type="ORF">DdX_12689</name>
</gene>
<name>A0AAD4MU94_9BILA</name>
<organism evidence="2 3">
    <name type="scientific">Ditylenchus destructor</name>
    <dbReference type="NCBI Taxonomy" id="166010"/>
    <lineage>
        <taxon>Eukaryota</taxon>
        <taxon>Metazoa</taxon>
        <taxon>Ecdysozoa</taxon>
        <taxon>Nematoda</taxon>
        <taxon>Chromadorea</taxon>
        <taxon>Rhabditida</taxon>
        <taxon>Tylenchina</taxon>
        <taxon>Tylenchomorpha</taxon>
        <taxon>Sphaerularioidea</taxon>
        <taxon>Anguinidae</taxon>
        <taxon>Anguininae</taxon>
        <taxon>Ditylenchus</taxon>
    </lineage>
</organism>
<keyword evidence="1" id="KW-0812">Transmembrane</keyword>
<protein>
    <submittedName>
        <fullName evidence="2">Serpentine type 7TM GPCR chemoreceptor srd domain-containing protein</fullName>
    </submittedName>
</protein>
<comment type="caution">
    <text evidence="2">The sequence shown here is derived from an EMBL/GenBank/DDBJ whole genome shotgun (WGS) entry which is preliminary data.</text>
</comment>
<feature type="transmembrane region" description="Helical" evidence="1">
    <location>
        <begin position="245"/>
        <end position="269"/>
    </location>
</feature>
<dbReference type="AlphaFoldDB" id="A0AAD4MU94"/>
<dbReference type="PANTHER" id="PTHR22943:SF248">
    <property type="entry name" value="SEVEN TM RECEPTOR"/>
    <property type="match status" value="1"/>
</dbReference>
<feature type="transmembrane region" description="Helical" evidence="1">
    <location>
        <begin position="44"/>
        <end position="64"/>
    </location>
</feature>
<proteinExistence type="predicted"/>
<sequence>MTADIDSIHHCVEIVVNGFSVLFNCFLLYLVQFHSTFEVKMYKYLLTMDAFLDLCLATVVFFGQPVSLTAEGYFIMISNGFFAGRSNWLDSVFLSWDTRLTSFIIGFVGIGGCIISYLVNSYLCEPVEGFQPEGQHVLELIGWPKYENGRYPLTVGSYVTRWRMISSVLLFSFTCTASTIIVIWSEIAITKRFRQMGNPSHNTTRRLHKEFHRALLAMAIIPLLTCAFPTLWYCICITFRLSPGILSVIMSSLVSSITFFNPLTTIMFLRVFRQATIRFLTCGRRYNVVMPEGTTSSHIRSATCSAQGTNLQSQS</sequence>
<dbReference type="Proteomes" id="UP001201812">
    <property type="component" value="Unassembled WGS sequence"/>
</dbReference>
<keyword evidence="1" id="KW-0472">Membrane</keyword>
<feature type="transmembrane region" description="Helical" evidence="1">
    <location>
        <begin position="214"/>
        <end position="233"/>
    </location>
</feature>